<accession>A0A9P4XC14</accession>
<name>A0A9P4XC14_9HYPO</name>
<dbReference type="AlphaFoldDB" id="A0A9P4XC14"/>
<evidence type="ECO:0000313" key="2">
    <source>
        <dbReference type="Proteomes" id="UP000801864"/>
    </source>
</evidence>
<protein>
    <submittedName>
        <fullName evidence="1">Uncharacterized protein</fullName>
    </submittedName>
</protein>
<keyword evidence="2" id="KW-1185">Reference proteome</keyword>
<dbReference type="Proteomes" id="UP000801864">
    <property type="component" value="Unassembled WGS sequence"/>
</dbReference>
<reference evidence="1 2" key="1">
    <citation type="submission" date="2018-06" db="EMBL/GenBank/DDBJ databases">
        <title>Genome analysis of cellulolytic fungus Trichoderma lentiforme CFAM-422.</title>
        <authorList>
            <person name="Steindorff A.S."/>
            <person name="Formighieri E.F."/>
            <person name="Midorikawa G.E.O."/>
            <person name="Tamietti M.S."/>
            <person name="Ramos E.Z."/>
            <person name="Silva A.S."/>
            <person name="Bon E.P.S."/>
            <person name="Mendes T.D."/>
            <person name="Damaso M.C.T."/>
            <person name="Favaro L.C.L."/>
        </authorList>
    </citation>
    <scope>NUCLEOTIDE SEQUENCE [LARGE SCALE GENOMIC DNA]</scope>
    <source>
        <strain evidence="1 2">CFAM-422</strain>
    </source>
</reference>
<dbReference type="EMBL" id="QLNT01000014">
    <property type="protein sequence ID" value="KAF3067997.1"/>
    <property type="molecule type" value="Genomic_DNA"/>
</dbReference>
<sequence>MQNIRRCPVAQARLVHMKYRYEPVAQVERKKYANQSLAKAGQCKWVAWVSRKARLGTWYEWDEDGEYLNDDQVDLDFHGPDQALDKAHCLTPIDSQADMYAGNWNARVAP</sequence>
<comment type="caution">
    <text evidence="1">The sequence shown here is derived from an EMBL/GenBank/DDBJ whole genome shotgun (WGS) entry which is preliminary data.</text>
</comment>
<organism evidence="1 2">
    <name type="scientific">Trichoderma lentiforme</name>
    <dbReference type="NCBI Taxonomy" id="1567552"/>
    <lineage>
        <taxon>Eukaryota</taxon>
        <taxon>Fungi</taxon>
        <taxon>Dikarya</taxon>
        <taxon>Ascomycota</taxon>
        <taxon>Pezizomycotina</taxon>
        <taxon>Sordariomycetes</taxon>
        <taxon>Hypocreomycetidae</taxon>
        <taxon>Hypocreales</taxon>
        <taxon>Hypocreaceae</taxon>
        <taxon>Trichoderma</taxon>
    </lineage>
</organism>
<proteinExistence type="predicted"/>
<gene>
    <name evidence="1" type="ORF">CFAM422_007981</name>
</gene>
<evidence type="ECO:0000313" key="1">
    <source>
        <dbReference type="EMBL" id="KAF3067997.1"/>
    </source>
</evidence>